<dbReference type="OrthoDB" id="2990399at2"/>
<keyword evidence="1" id="KW-1133">Transmembrane helix</keyword>
<keyword evidence="1" id="KW-0472">Membrane</keyword>
<dbReference type="RefSeq" id="WP_068647386.1">
    <property type="nucleotide sequence ID" value="NZ_CP043611.1"/>
</dbReference>
<evidence type="ECO:0000313" key="3">
    <source>
        <dbReference type="Proteomes" id="UP000077355"/>
    </source>
</evidence>
<gene>
    <name evidence="2" type="ORF">PBAT_05720</name>
</gene>
<name>A0A168QEM8_9BACL</name>
<evidence type="ECO:0000313" key="2">
    <source>
        <dbReference type="EMBL" id="OAB47700.1"/>
    </source>
</evidence>
<feature type="transmembrane region" description="Helical" evidence="1">
    <location>
        <begin position="6"/>
        <end position="25"/>
    </location>
</feature>
<dbReference type="EMBL" id="LVJI01000006">
    <property type="protein sequence ID" value="OAB47700.1"/>
    <property type="molecule type" value="Genomic_DNA"/>
</dbReference>
<proteinExistence type="predicted"/>
<dbReference type="AlphaFoldDB" id="A0A168QEM8"/>
<dbReference type="Proteomes" id="UP000077355">
    <property type="component" value="Unassembled WGS sequence"/>
</dbReference>
<comment type="caution">
    <text evidence="2">The sequence shown here is derived from an EMBL/GenBank/DDBJ whole genome shotgun (WGS) entry which is preliminary data.</text>
</comment>
<organism evidence="2 3">
    <name type="scientific">Paenibacillus antarcticus</name>
    <dbReference type="NCBI Taxonomy" id="253703"/>
    <lineage>
        <taxon>Bacteria</taxon>
        <taxon>Bacillati</taxon>
        <taxon>Bacillota</taxon>
        <taxon>Bacilli</taxon>
        <taxon>Bacillales</taxon>
        <taxon>Paenibacillaceae</taxon>
        <taxon>Paenibacillus</taxon>
    </lineage>
</organism>
<keyword evidence="3" id="KW-1185">Reference proteome</keyword>
<sequence length="143" mass="16667">MVIQLIWIAVIYGLAIAIVHGLYATTYKVKGNRRKEYYNDYILVTYNHERKIEWYMRALWLYAFQKGKALRVLVIDQGSSDETVSMIHTMRDWSGLDLSVKVCAGVVDGEDMFDYLPLTSTEGLIWIDLRIPQEDRRIPYVQG</sequence>
<dbReference type="CDD" id="cd00761">
    <property type="entry name" value="Glyco_tranf_GTA_type"/>
    <property type="match status" value="1"/>
</dbReference>
<protein>
    <submittedName>
        <fullName evidence="2">Uncharacterized protein</fullName>
    </submittedName>
</protein>
<accession>A0A168QEM8</accession>
<evidence type="ECO:0000256" key="1">
    <source>
        <dbReference type="SAM" id="Phobius"/>
    </source>
</evidence>
<reference evidence="2 3" key="1">
    <citation type="submission" date="2016-03" db="EMBL/GenBank/DDBJ databases">
        <title>Draft genome sequence of Paenibacillus antarcticus CECT 5836.</title>
        <authorList>
            <person name="Shin S.-K."/>
            <person name="Yi H."/>
        </authorList>
    </citation>
    <scope>NUCLEOTIDE SEQUENCE [LARGE SCALE GENOMIC DNA]</scope>
    <source>
        <strain evidence="2 3">CECT 5836</strain>
    </source>
</reference>
<keyword evidence="1" id="KW-0812">Transmembrane</keyword>